<evidence type="ECO:0000256" key="3">
    <source>
        <dbReference type="ARBA" id="ARBA00023004"/>
    </source>
</evidence>
<gene>
    <name evidence="5" type="ORF">GALL_134470</name>
</gene>
<proteinExistence type="predicted"/>
<keyword evidence="1" id="KW-0349">Heme</keyword>
<accession>A0A1J5S880</accession>
<keyword evidence="3" id="KW-0408">Iron</keyword>
<dbReference type="InterPro" id="IPR036909">
    <property type="entry name" value="Cyt_c-like_dom_sf"/>
</dbReference>
<dbReference type="PROSITE" id="PS51007">
    <property type="entry name" value="CYTC"/>
    <property type="match status" value="1"/>
</dbReference>
<dbReference type="AlphaFoldDB" id="A0A1J5S880"/>
<dbReference type="EMBL" id="MLJW01000057">
    <property type="protein sequence ID" value="OIR04511.1"/>
    <property type="molecule type" value="Genomic_DNA"/>
</dbReference>
<evidence type="ECO:0000256" key="1">
    <source>
        <dbReference type="ARBA" id="ARBA00022617"/>
    </source>
</evidence>
<evidence type="ECO:0000259" key="4">
    <source>
        <dbReference type="PROSITE" id="PS51007"/>
    </source>
</evidence>
<dbReference type="Pfam" id="PF00034">
    <property type="entry name" value="Cytochrom_C"/>
    <property type="match status" value="1"/>
</dbReference>
<reference evidence="5" key="1">
    <citation type="submission" date="2016-10" db="EMBL/GenBank/DDBJ databases">
        <title>Sequence of Gallionella enrichment culture.</title>
        <authorList>
            <person name="Poehlein A."/>
            <person name="Muehling M."/>
            <person name="Daniel R."/>
        </authorList>
    </citation>
    <scope>NUCLEOTIDE SEQUENCE</scope>
</reference>
<dbReference type="SUPFAM" id="SSF46626">
    <property type="entry name" value="Cytochrome c"/>
    <property type="match status" value="1"/>
</dbReference>
<organism evidence="5">
    <name type="scientific">mine drainage metagenome</name>
    <dbReference type="NCBI Taxonomy" id="410659"/>
    <lineage>
        <taxon>unclassified sequences</taxon>
        <taxon>metagenomes</taxon>
        <taxon>ecological metagenomes</taxon>
    </lineage>
</organism>
<dbReference type="Gene3D" id="1.10.760.10">
    <property type="entry name" value="Cytochrome c-like domain"/>
    <property type="match status" value="1"/>
</dbReference>
<feature type="domain" description="Cytochrome c" evidence="4">
    <location>
        <begin position="24"/>
        <end position="97"/>
    </location>
</feature>
<sequence length="102" mass="11202">MKSLLLGCLLVICNLSYAEPFKGADIAAGKALVEKNCISCHASSFGGDGSGIYTREHNKVKTSKGLLAQVRNCNTMIGLKWFEDEELNVAGYLNKTYYKFTE</sequence>
<dbReference type="GO" id="GO:0046872">
    <property type="term" value="F:metal ion binding"/>
    <property type="evidence" value="ECO:0007669"/>
    <property type="project" value="UniProtKB-KW"/>
</dbReference>
<evidence type="ECO:0000256" key="2">
    <source>
        <dbReference type="ARBA" id="ARBA00022723"/>
    </source>
</evidence>
<name>A0A1J5S880_9ZZZZ</name>
<keyword evidence="2" id="KW-0479">Metal-binding</keyword>
<comment type="caution">
    <text evidence="5">The sequence shown here is derived from an EMBL/GenBank/DDBJ whole genome shotgun (WGS) entry which is preliminary data.</text>
</comment>
<dbReference type="GO" id="GO:0009055">
    <property type="term" value="F:electron transfer activity"/>
    <property type="evidence" value="ECO:0007669"/>
    <property type="project" value="InterPro"/>
</dbReference>
<dbReference type="InterPro" id="IPR009056">
    <property type="entry name" value="Cyt_c-like_dom"/>
</dbReference>
<evidence type="ECO:0000313" key="5">
    <source>
        <dbReference type="EMBL" id="OIR04511.1"/>
    </source>
</evidence>
<protein>
    <submittedName>
        <fullName evidence="5">Green heme protein</fullName>
    </submittedName>
</protein>
<dbReference type="GO" id="GO:0020037">
    <property type="term" value="F:heme binding"/>
    <property type="evidence" value="ECO:0007669"/>
    <property type="project" value="InterPro"/>
</dbReference>